<evidence type="ECO:0000313" key="2">
    <source>
        <dbReference type="EMBL" id="KAI7751994.1"/>
    </source>
</evidence>
<organism evidence="2 3">
    <name type="scientific">Ambrosia artemisiifolia</name>
    <name type="common">Common ragweed</name>
    <dbReference type="NCBI Taxonomy" id="4212"/>
    <lineage>
        <taxon>Eukaryota</taxon>
        <taxon>Viridiplantae</taxon>
        <taxon>Streptophyta</taxon>
        <taxon>Embryophyta</taxon>
        <taxon>Tracheophyta</taxon>
        <taxon>Spermatophyta</taxon>
        <taxon>Magnoliopsida</taxon>
        <taxon>eudicotyledons</taxon>
        <taxon>Gunneridae</taxon>
        <taxon>Pentapetalae</taxon>
        <taxon>asterids</taxon>
        <taxon>campanulids</taxon>
        <taxon>Asterales</taxon>
        <taxon>Asteraceae</taxon>
        <taxon>Asteroideae</taxon>
        <taxon>Heliantheae alliance</taxon>
        <taxon>Heliantheae</taxon>
        <taxon>Ambrosia</taxon>
    </lineage>
</organism>
<dbReference type="SUPFAM" id="SSF53474">
    <property type="entry name" value="alpha/beta-Hydrolases"/>
    <property type="match status" value="1"/>
</dbReference>
<dbReference type="EMBL" id="JAMZMK010005782">
    <property type="protein sequence ID" value="KAI7751994.1"/>
    <property type="molecule type" value="Genomic_DNA"/>
</dbReference>
<dbReference type="InterPro" id="IPR029058">
    <property type="entry name" value="AB_hydrolase_fold"/>
</dbReference>
<sequence>MNKEDTVYYSYDIFSSVEHYRQLVTRDSQVFIINGDHDMNFPYVGTQKWIKSLNLPTQSPWNPWFVRNQVAGYRMTFAKNGFTLTYATIKGAGHVVALYKPEEAFVAVNDWLSSHIYLSDSYQ</sequence>
<comment type="caution">
    <text evidence="2">The sequence shown here is derived from an EMBL/GenBank/DDBJ whole genome shotgun (WGS) entry which is preliminary data.</text>
</comment>
<comment type="similarity">
    <text evidence="1">Belongs to the peptidase S10 family.</text>
</comment>
<evidence type="ECO:0000313" key="3">
    <source>
        <dbReference type="Proteomes" id="UP001206925"/>
    </source>
</evidence>
<accession>A0AAD5D1W9</accession>
<dbReference type="AlphaFoldDB" id="A0AAD5D1W9"/>
<reference evidence="2" key="1">
    <citation type="submission" date="2022-06" db="EMBL/GenBank/DDBJ databases">
        <title>Uncovering the hologenomic basis of an extraordinary plant invasion.</title>
        <authorList>
            <person name="Bieker V.C."/>
            <person name="Martin M.D."/>
            <person name="Gilbert T."/>
            <person name="Hodgins K."/>
            <person name="Battlay P."/>
            <person name="Petersen B."/>
            <person name="Wilson J."/>
        </authorList>
    </citation>
    <scope>NUCLEOTIDE SEQUENCE</scope>
    <source>
        <strain evidence="2">AA19_3_7</strain>
        <tissue evidence="2">Leaf</tissue>
    </source>
</reference>
<keyword evidence="3" id="KW-1185">Reference proteome</keyword>
<protein>
    <submittedName>
        <fullName evidence="2">Uncharacterized protein</fullName>
    </submittedName>
</protein>
<proteinExistence type="inferred from homology"/>
<dbReference type="Gene3D" id="3.40.50.12670">
    <property type="match status" value="1"/>
</dbReference>
<dbReference type="GO" id="GO:0006508">
    <property type="term" value="P:proteolysis"/>
    <property type="evidence" value="ECO:0007669"/>
    <property type="project" value="InterPro"/>
</dbReference>
<gene>
    <name evidence="2" type="ORF">M8C21_002663</name>
</gene>
<dbReference type="Proteomes" id="UP001206925">
    <property type="component" value="Unassembled WGS sequence"/>
</dbReference>
<dbReference type="GO" id="GO:0004185">
    <property type="term" value="F:serine-type carboxypeptidase activity"/>
    <property type="evidence" value="ECO:0007669"/>
    <property type="project" value="InterPro"/>
</dbReference>
<dbReference type="Pfam" id="PF00450">
    <property type="entry name" value="Peptidase_S10"/>
    <property type="match status" value="1"/>
</dbReference>
<name>A0AAD5D1W9_AMBAR</name>
<dbReference type="InterPro" id="IPR001563">
    <property type="entry name" value="Peptidase_S10"/>
</dbReference>
<evidence type="ECO:0000256" key="1">
    <source>
        <dbReference type="ARBA" id="ARBA00009431"/>
    </source>
</evidence>